<reference evidence="11" key="1">
    <citation type="journal article" date="2014" name="Int. J. Syst. Evol. Microbiol.">
        <title>Complete genome sequence of Corynebacterium casei LMG S-19264T (=DSM 44701T), isolated from a smear-ripened cheese.</title>
        <authorList>
            <consortium name="US DOE Joint Genome Institute (JGI-PGF)"/>
            <person name="Walter F."/>
            <person name="Albersmeier A."/>
            <person name="Kalinowski J."/>
            <person name="Ruckert C."/>
        </authorList>
    </citation>
    <scope>NUCLEOTIDE SEQUENCE</scope>
    <source>
        <strain evidence="11">KCTC 42651</strain>
    </source>
</reference>
<evidence type="ECO:0000256" key="1">
    <source>
        <dbReference type="ARBA" id="ARBA00004429"/>
    </source>
</evidence>
<feature type="domain" description="Tripartite ATP-independent periplasmic transporters DctQ component" evidence="10">
    <location>
        <begin position="44"/>
        <end position="172"/>
    </location>
</feature>
<keyword evidence="7 9" id="KW-0472">Membrane</keyword>
<evidence type="ECO:0000256" key="9">
    <source>
        <dbReference type="RuleBase" id="RU369079"/>
    </source>
</evidence>
<evidence type="ECO:0000256" key="8">
    <source>
        <dbReference type="ARBA" id="ARBA00038436"/>
    </source>
</evidence>
<dbReference type="PANTHER" id="PTHR35011:SF4">
    <property type="entry name" value="SLL1102 PROTEIN"/>
    <property type="match status" value="1"/>
</dbReference>
<keyword evidence="12" id="KW-1185">Reference proteome</keyword>
<feature type="transmembrane region" description="Helical" evidence="9">
    <location>
        <begin position="148"/>
        <end position="168"/>
    </location>
</feature>
<evidence type="ECO:0000313" key="12">
    <source>
        <dbReference type="Proteomes" id="UP000630353"/>
    </source>
</evidence>
<comment type="similarity">
    <text evidence="8 9">Belongs to the TRAP transporter small permease family.</text>
</comment>
<dbReference type="GO" id="GO:0005886">
    <property type="term" value="C:plasma membrane"/>
    <property type="evidence" value="ECO:0007669"/>
    <property type="project" value="UniProtKB-SubCell"/>
</dbReference>
<accession>A0A918XWC7</accession>
<keyword evidence="5 9" id="KW-0812">Transmembrane</keyword>
<dbReference type="InterPro" id="IPR055348">
    <property type="entry name" value="DctQ"/>
</dbReference>
<evidence type="ECO:0000256" key="6">
    <source>
        <dbReference type="ARBA" id="ARBA00022989"/>
    </source>
</evidence>
<feature type="transmembrane region" description="Helical" evidence="9">
    <location>
        <begin position="34"/>
        <end position="54"/>
    </location>
</feature>
<feature type="transmembrane region" description="Helical" evidence="9">
    <location>
        <begin position="60"/>
        <end position="84"/>
    </location>
</feature>
<dbReference type="Pfam" id="PF04290">
    <property type="entry name" value="DctQ"/>
    <property type="match status" value="1"/>
</dbReference>
<dbReference type="GO" id="GO:0022857">
    <property type="term" value="F:transmembrane transporter activity"/>
    <property type="evidence" value="ECO:0007669"/>
    <property type="project" value="UniProtKB-UniRule"/>
</dbReference>
<protein>
    <recommendedName>
        <fullName evidence="9">TRAP transporter small permease protein</fullName>
    </recommendedName>
</protein>
<feature type="transmembrane region" description="Helical" evidence="9">
    <location>
        <begin position="105"/>
        <end position="128"/>
    </location>
</feature>
<dbReference type="AlphaFoldDB" id="A0A918XWC7"/>
<evidence type="ECO:0000313" key="11">
    <source>
        <dbReference type="EMBL" id="GHD58037.1"/>
    </source>
</evidence>
<keyword evidence="6 9" id="KW-1133">Transmembrane helix</keyword>
<dbReference type="RefSeq" id="WP_189993001.1">
    <property type="nucleotide sequence ID" value="NZ_BMZS01000010.1"/>
</dbReference>
<dbReference type="InterPro" id="IPR007387">
    <property type="entry name" value="TRAP_DctQ"/>
</dbReference>
<comment type="subcellular location">
    <subcellularLocation>
        <location evidence="1 9">Cell inner membrane</location>
        <topology evidence="1 9">Multi-pass membrane protein</topology>
    </subcellularLocation>
</comment>
<keyword evidence="3" id="KW-1003">Cell membrane</keyword>
<evidence type="ECO:0000256" key="7">
    <source>
        <dbReference type="ARBA" id="ARBA00023136"/>
    </source>
</evidence>
<keyword evidence="2 9" id="KW-0813">Transport</keyword>
<sequence length="220" mass="24050">MTQPLNLTPEQAASGGHTVDRFDRVLHALERGTALLSAFFIFGLMLVGVVQIVGRTVFNAPIFGYIDAIEMSIAVFAFLAIAYCERMNGHVRMELLIGKLRGRPLWLAEMAGQVLGLFLMAVLIWYGWEHAMRAYEYGDSTIDAQIPWWPSKMLIPAAFALLFLRQLLNLIGYARLFLNPGAAPVAVPLIADVRELAEEEAAGAGALEDTDGESKGRAGA</sequence>
<comment type="function">
    <text evidence="9">Part of the tripartite ATP-independent periplasmic (TRAP) transport system.</text>
</comment>
<name>A0A918XWC7_9PROT</name>
<gene>
    <name evidence="11" type="ORF">GCM10017083_40350</name>
</gene>
<proteinExistence type="inferred from homology"/>
<reference evidence="11" key="2">
    <citation type="submission" date="2020-09" db="EMBL/GenBank/DDBJ databases">
        <authorList>
            <person name="Sun Q."/>
            <person name="Kim S."/>
        </authorList>
    </citation>
    <scope>NUCLEOTIDE SEQUENCE</scope>
    <source>
        <strain evidence="11">KCTC 42651</strain>
    </source>
</reference>
<keyword evidence="4 9" id="KW-0997">Cell inner membrane</keyword>
<evidence type="ECO:0000256" key="4">
    <source>
        <dbReference type="ARBA" id="ARBA00022519"/>
    </source>
</evidence>
<evidence type="ECO:0000256" key="5">
    <source>
        <dbReference type="ARBA" id="ARBA00022692"/>
    </source>
</evidence>
<evidence type="ECO:0000256" key="3">
    <source>
        <dbReference type="ARBA" id="ARBA00022475"/>
    </source>
</evidence>
<organism evidence="11 12">
    <name type="scientific">Thalassobaculum fulvum</name>
    <dbReference type="NCBI Taxonomy" id="1633335"/>
    <lineage>
        <taxon>Bacteria</taxon>
        <taxon>Pseudomonadati</taxon>
        <taxon>Pseudomonadota</taxon>
        <taxon>Alphaproteobacteria</taxon>
        <taxon>Rhodospirillales</taxon>
        <taxon>Thalassobaculaceae</taxon>
        <taxon>Thalassobaculum</taxon>
    </lineage>
</organism>
<dbReference type="PANTHER" id="PTHR35011">
    <property type="entry name" value="2,3-DIKETO-L-GULONATE TRAP TRANSPORTER SMALL PERMEASE PROTEIN YIAM"/>
    <property type="match status" value="1"/>
</dbReference>
<evidence type="ECO:0000256" key="2">
    <source>
        <dbReference type="ARBA" id="ARBA00022448"/>
    </source>
</evidence>
<evidence type="ECO:0000259" key="10">
    <source>
        <dbReference type="Pfam" id="PF04290"/>
    </source>
</evidence>
<dbReference type="Proteomes" id="UP000630353">
    <property type="component" value="Unassembled WGS sequence"/>
</dbReference>
<comment type="caution">
    <text evidence="11">The sequence shown here is derived from an EMBL/GenBank/DDBJ whole genome shotgun (WGS) entry which is preliminary data.</text>
</comment>
<comment type="subunit">
    <text evidence="9">The complex comprises the extracytoplasmic solute receptor protein and the two transmembrane proteins.</text>
</comment>
<dbReference type="EMBL" id="BMZS01000010">
    <property type="protein sequence ID" value="GHD58037.1"/>
    <property type="molecule type" value="Genomic_DNA"/>
</dbReference>